<dbReference type="SUPFAM" id="SSF56300">
    <property type="entry name" value="Metallo-dependent phosphatases"/>
    <property type="match status" value="1"/>
</dbReference>
<evidence type="ECO:0000313" key="11">
    <source>
        <dbReference type="Proteomes" id="UP001500235"/>
    </source>
</evidence>
<feature type="domain" description="Nuclease SbcCD subunit D C-terminal" evidence="9">
    <location>
        <begin position="286"/>
        <end position="379"/>
    </location>
</feature>
<dbReference type="GO" id="GO:0004527">
    <property type="term" value="F:exonuclease activity"/>
    <property type="evidence" value="ECO:0007669"/>
    <property type="project" value="UniProtKB-KW"/>
</dbReference>
<keyword evidence="5 7" id="KW-0378">Hydrolase</keyword>
<dbReference type="Pfam" id="PF12320">
    <property type="entry name" value="SbcD_C"/>
    <property type="match status" value="1"/>
</dbReference>
<name>A0ABP7T102_9SPHN</name>
<dbReference type="InterPro" id="IPR050535">
    <property type="entry name" value="DNA_Repair-Maintenance_Comp"/>
</dbReference>
<evidence type="ECO:0000256" key="5">
    <source>
        <dbReference type="ARBA" id="ARBA00022801"/>
    </source>
</evidence>
<organism evidence="10 11">
    <name type="scientific">Sphingomonas swuensis</name>
    <dbReference type="NCBI Taxonomy" id="977800"/>
    <lineage>
        <taxon>Bacteria</taxon>
        <taxon>Pseudomonadati</taxon>
        <taxon>Pseudomonadota</taxon>
        <taxon>Alphaproteobacteria</taxon>
        <taxon>Sphingomonadales</taxon>
        <taxon>Sphingomonadaceae</taxon>
        <taxon>Sphingomonas</taxon>
    </lineage>
</organism>
<evidence type="ECO:0000259" key="9">
    <source>
        <dbReference type="Pfam" id="PF12320"/>
    </source>
</evidence>
<comment type="subunit">
    <text evidence="2 7">Heterodimer of SbcC and SbcD.</text>
</comment>
<evidence type="ECO:0000256" key="7">
    <source>
        <dbReference type="RuleBase" id="RU363069"/>
    </source>
</evidence>
<keyword evidence="6 7" id="KW-0269">Exonuclease</keyword>
<proteinExistence type="inferred from homology"/>
<comment type="function">
    <text evidence="7">SbcCD cleaves DNA hairpin structures. These structures can inhibit DNA replication and are intermediates in certain DNA recombination reactions. The complex acts as a 3'-&gt;5' double strand exonuclease that can open hairpins. It also has a 5' single-strand endonuclease activity.</text>
</comment>
<dbReference type="EMBL" id="BAABBQ010000001">
    <property type="protein sequence ID" value="GAA4019400.1"/>
    <property type="molecule type" value="Genomic_DNA"/>
</dbReference>
<evidence type="ECO:0000313" key="10">
    <source>
        <dbReference type="EMBL" id="GAA4019400.1"/>
    </source>
</evidence>
<accession>A0ABP7T102</accession>
<dbReference type="InterPro" id="IPR026843">
    <property type="entry name" value="SbcD_C"/>
</dbReference>
<dbReference type="InterPro" id="IPR004593">
    <property type="entry name" value="SbcD"/>
</dbReference>
<protein>
    <recommendedName>
        <fullName evidence="3 7">Nuclease SbcCD subunit D</fullName>
    </recommendedName>
</protein>
<dbReference type="Gene3D" id="3.60.21.10">
    <property type="match status" value="1"/>
</dbReference>
<reference evidence="11" key="1">
    <citation type="journal article" date="2019" name="Int. J. Syst. Evol. Microbiol.">
        <title>The Global Catalogue of Microorganisms (GCM) 10K type strain sequencing project: providing services to taxonomists for standard genome sequencing and annotation.</title>
        <authorList>
            <consortium name="The Broad Institute Genomics Platform"/>
            <consortium name="The Broad Institute Genome Sequencing Center for Infectious Disease"/>
            <person name="Wu L."/>
            <person name="Ma J."/>
        </authorList>
    </citation>
    <scope>NUCLEOTIDE SEQUENCE [LARGE SCALE GENOMIC DNA]</scope>
    <source>
        <strain evidence="11">JCM 17563</strain>
    </source>
</reference>
<dbReference type="PANTHER" id="PTHR30337">
    <property type="entry name" value="COMPONENT OF ATP-DEPENDENT DSDNA EXONUCLEASE"/>
    <property type="match status" value="1"/>
</dbReference>
<evidence type="ECO:0000256" key="1">
    <source>
        <dbReference type="ARBA" id="ARBA00010555"/>
    </source>
</evidence>
<evidence type="ECO:0000259" key="8">
    <source>
        <dbReference type="Pfam" id="PF00149"/>
    </source>
</evidence>
<dbReference type="RefSeq" id="WP_344707179.1">
    <property type="nucleotide sequence ID" value="NZ_BAABBQ010000001.1"/>
</dbReference>
<dbReference type="PANTHER" id="PTHR30337:SF0">
    <property type="entry name" value="NUCLEASE SBCCD SUBUNIT D"/>
    <property type="match status" value="1"/>
</dbReference>
<keyword evidence="7" id="KW-0233">DNA recombination</keyword>
<dbReference type="InterPro" id="IPR029052">
    <property type="entry name" value="Metallo-depent_PP-like"/>
</dbReference>
<dbReference type="InterPro" id="IPR041796">
    <property type="entry name" value="Mre11_N"/>
</dbReference>
<keyword evidence="7" id="KW-0235">DNA replication</keyword>
<dbReference type="InterPro" id="IPR004843">
    <property type="entry name" value="Calcineurin-like_PHP"/>
</dbReference>
<keyword evidence="7" id="KW-0255">Endonuclease</keyword>
<evidence type="ECO:0000256" key="6">
    <source>
        <dbReference type="ARBA" id="ARBA00022839"/>
    </source>
</evidence>
<keyword evidence="4 7" id="KW-0540">Nuclease</keyword>
<evidence type="ECO:0000256" key="4">
    <source>
        <dbReference type="ARBA" id="ARBA00022722"/>
    </source>
</evidence>
<gene>
    <name evidence="7" type="primary">sbcD</name>
    <name evidence="10" type="ORF">GCM10022280_19040</name>
</gene>
<comment type="similarity">
    <text evidence="1 7">Belongs to the SbcD family.</text>
</comment>
<evidence type="ECO:0000256" key="3">
    <source>
        <dbReference type="ARBA" id="ARBA00013365"/>
    </source>
</evidence>
<evidence type="ECO:0000256" key="2">
    <source>
        <dbReference type="ARBA" id="ARBA00011322"/>
    </source>
</evidence>
<dbReference type="NCBIfam" id="TIGR00619">
    <property type="entry name" value="sbcd"/>
    <property type="match status" value="1"/>
</dbReference>
<dbReference type="CDD" id="cd00840">
    <property type="entry name" value="MPP_Mre11_N"/>
    <property type="match status" value="1"/>
</dbReference>
<sequence>MSDLVMIHTSDWHLGHELAGHSRETEHDAFLAWLLSEIEVQDADVLLVTGDIYDVANPPISAMRRLFRFLHEVTTQRSTLQVVIIGGNHDSAARIDLPAALLGVGGVRFVGALPKRDGTADCEAVLLPLKNKDGELSAWLAAVPFCRPGDLGAHTLPTLYAEVAAKGAAIANGLPLVISGHLHVAEGQVSELSERRIVLGGEEAQSASLFDQRAAYVALGHLHRPQQIAGDVPIRYAGSPFPLSSTERDYRHSITVVTLSREQCAIAEVAIPRPVAFLAVPSDGPKPLNEVLDCIEGLELDEALPREAHPFLEVAVSVSGPEPQLQSQVLAALEGKPVRLTRIQRVLTGTAETTSIPLAGENLDELKPEAVFEALFRKRYQDAPPPELARAFETLLIEVQTAEGAA</sequence>
<feature type="domain" description="Calcineurin-like phosphoesterase" evidence="8">
    <location>
        <begin position="7"/>
        <end position="224"/>
    </location>
</feature>
<dbReference type="Proteomes" id="UP001500235">
    <property type="component" value="Unassembled WGS sequence"/>
</dbReference>
<comment type="caution">
    <text evidence="10">The sequence shown here is derived from an EMBL/GenBank/DDBJ whole genome shotgun (WGS) entry which is preliminary data.</text>
</comment>
<keyword evidence="11" id="KW-1185">Reference proteome</keyword>
<dbReference type="Pfam" id="PF00149">
    <property type="entry name" value="Metallophos"/>
    <property type="match status" value="1"/>
</dbReference>